<reference evidence="1" key="1">
    <citation type="submission" date="2023-06" db="EMBL/GenBank/DDBJ databases">
        <title>Genome-scale phylogeny and comparative genomics of the fungal order Sordariales.</title>
        <authorList>
            <consortium name="Lawrence Berkeley National Laboratory"/>
            <person name="Hensen N."/>
            <person name="Bonometti L."/>
            <person name="Westerberg I."/>
            <person name="Brannstrom I.O."/>
            <person name="Guillou S."/>
            <person name="Cros-Aarteil S."/>
            <person name="Calhoun S."/>
            <person name="Haridas S."/>
            <person name="Kuo A."/>
            <person name="Mondo S."/>
            <person name="Pangilinan J."/>
            <person name="Riley R."/>
            <person name="LaButti K."/>
            <person name="Andreopoulos B."/>
            <person name="Lipzen A."/>
            <person name="Chen C."/>
            <person name="Yanf M."/>
            <person name="Daum C."/>
            <person name="Ng V."/>
            <person name="Clum A."/>
            <person name="Steindorff A."/>
            <person name="Ohm R."/>
            <person name="Martin F."/>
            <person name="Silar P."/>
            <person name="Natvig D."/>
            <person name="Lalanne C."/>
            <person name="Gautier V."/>
            <person name="Ament-velasquez S.L."/>
            <person name="Kruys A."/>
            <person name="Hutchinson M.I."/>
            <person name="Powell A.J."/>
            <person name="Barry K."/>
            <person name="Miller A.N."/>
            <person name="Grigoriev I.V."/>
            <person name="Debuchy R."/>
            <person name="Gladieux P."/>
            <person name="Thoren M.H."/>
            <person name="Johannesson H."/>
        </authorList>
    </citation>
    <scope>NUCLEOTIDE SEQUENCE</scope>
    <source>
        <strain evidence="1">SMH3187-1</strain>
    </source>
</reference>
<comment type="caution">
    <text evidence="1">The sequence shown here is derived from an EMBL/GenBank/DDBJ whole genome shotgun (WGS) entry which is preliminary data.</text>
</comment>
<protein>
    <submittedName>
        <fullName evidence="1">Uncharacterized protein</fullName>
    </submittedName>
</protein>
<dbReference type="AlphaFoldDB" id="A0AA40F353"/>
<organism evidence="1 2">
    <name type="scientific">Schizothecium vesticola</name>
    <dbReference type="NCBI Taxonomy" id="314040"/>
    <lineage>
        <taxon>Eukaryota</taxon>
        <taxon>Fungi</taxon>
        <taxon>Dikarya</taxon>
        <taxon>Ascomycota</taxon>
        <taxon>Pezizomycotina</taxon>
        <taxon>Sordariomycetes</taxon>
        <taxon>Sordariomycetidae</taxon>
        <taxon>Sordariales</taxon>
        <taxon>Schizotheciaceae</taxon>
        <taxon>Schizothecium</taxon>
    </lineage>
</organism>
<proteinExistence type="predicted"/>
<name>A0AA40F353_9PEZI</name>
<evidence type="ECO:0000313" key="2">
    <source>
        <dbReference type="Proteomes" id="UP001172155"/>
    </source>
</evidence>
<evidence type="ECO:0000313" key="1">
    <source>
        <dbReference type="EMBL" id="KAK0750204.1"/>
    </source>
</evidence>
<gene>
    <name evidence="1" type="ORF">B0T18DRAFT_389666</name>
</gene>
<keyword evidence="2" id="KW-1185">Reference proteome</keyword>
<accession>A0AA40F353</accession>
<dbReference type="Proteomes" id="UP001172155">
    <property type="component" value="Unassembled WGS sequence"/>
</dbReference>
<dbReference type="EMBL" id="JAUKUD010000003">
    <property type="protein sequence ID" value="KAK0750204.1"/>
    <property type="molecule type" value="Genomic_DNA"/>
</dbReference>
<sequence length="721" mass="79726">MALAASLGPEGLIQLGVSLSDIALIYSHGRRLGNWLTAKRHDEDLFETLRETPEVILKRRGIVDPTRLCSRFPDTKFIYHGQTVSSSDQKAKTKQPELGSFSWLMVILASALDICLPPQKLVQILIDVFLHMLNNEEAESSLRLTLDVNIESWRSVGRVRGVAAEIRAVYHRVWKEKTGIDAIPQLNALEEEDMARFLKCLLEDKVNGFACMSAATFAVARAIEKCGITISTRDTRAFETQFIVSYVEDSAPLNITGGEKHHPAEYDDPFKVLRGIKNRAQIVSFPAGQPESMVHATQASRETINRMISLWKLGAMAAEKMQLVAAPDLPYSPEREFYYQLSDDGNDRVTASFDAYNTLLAAKSFPRSSQSVLEAVEFLTRGQDNHRKEWLEMKVGLEFLLQSQSEIPSRRSENMALWLPYQALVFGFYYKLLEPLISMEFLSDDQEVSYLSGLWGYGSTTFLAMCTQFGQELSRNGRVSRTHILYMLATMYAGRNKVFQPTHSRINMLGVLGPISVLALPLLRTSDQPRELARFAALDLPVVQLAPDDEGELYASAGSGISFHPYHGGPQIIRPAGSYKKWSVHSSMGKAFRGGGPGVVMVARCEGRLVGWFNPAAAETMFLSSSYCRPLHTKEEGFVDDMCVNGFEILDGDWQQGSVNRATEANMDATVGVVHSAGCPALRYAAAGFYGGAGEEIAIATDDIGFALGRVEGQDAGIIIA</sequence>